<evidence type="ECO:0000256" key="1">
    <source>
        <dbReference type="ARBA" id="ARBA00023015"/>
    </source>
</evidence>
<dbReference type="SMART" id="SM00895">
    <property type="entry name" value="FCD"/>
    <property type="match status" value="1"/>
</dbReference>
<dbReference type="AlphaFoldDB" id="A0A923G990"/>
<comment type="caution">
    <text evidence="5">The sequence shown here is derived from an EMBL/GenBank/DDBJ whole genome shotgun (WGS) entry which is preliminary data.</text>
</comment>
<dbReference type="RefSeq" id="WP_186733404.1">
    <property type="nucleotide sequence ID" value="NZ_JABWRJ020000001.1"/>
</dbReference>
<sequence length="234" mass="25592">MTACAPAAPRLPALLGAGETRLSAEQIYPRLFDAILEQRLPPGSALPEQALGNAFGVSRTVIRRVLGRLSDQQVVVQRPSHTAHLAAPDPEQARQVLSARRLAETTLIGLATQRARPAQIRQLRQLVERERQHHERGERCTAIRLGGEFHMKLAQMAANAPLARFLNGLVPMTSLIIARYESPCCEHCAWQEHAAIIDAVESGDGQAALSLMHEHLDRLEGKLELDGPKGNRAG</sequence>
<keyword evidence="3" id="KW-0804">Transcription</keyword>
<accession>A0A923G990</accession>
<feature type="domain" description="HTH gntR-type" evidence="4">
    <location>
        <begin position="21"/>
        <end position="88"/>
    </location>
</feature>
<dbReference type="InterPro" id="IPR036390">
    <property type="entry name" value="WH_DNA-bd_sf"/>
</dbReference>
<organism evidence="5">
    <name type="scientific">Pseudomonas peradeniyensis</name>
    <dbReference type="NCBI Taxonomy" id="2745488"/>
    <lineage>
        <taxon>Bacteria</taxon>
        <taxon>Pseudomonadati</taxon>
        <taxon>Pseudomonadota</taxon>
        <taxon>Gammaproteobacteria</taxon>
        <taxon>Pseudomonadales</taxon>
        <taxon>Pseudomonadaceae</taxon>
        <taxon>Pseudomonas</taxon>
    </lineage>
</organism>
<evidence type="ECO:0000256" key="3">
    <source>
        <dbReference type="ARBA" id="ARBA00023163"/>
    </source>
</evidence>
<gene>
    <name evidence="5" type="ORF">HU751_12315</name>
</gene>
<dbReference type="Pfam" id="PF00392">
    <property type="entry name" value="GntR"/>
    <property type="match status" value="1"/>
</dbReference>
<dbReference type="Pfam" id="PF07729">
    <property type="entry name" value="FCD"/>
    <property type="match status" value="1"/>
</dbReference>
<protein>
    <submittedName>
        <fullName evidence="5">GntR family transcriptional regulator</fullName>
    </submittedName>
</protein>
<dbReference type="Gene3D" id="1.20.120.530">
    <property type="entry name" value="GntR ligand-binding domain-like"/>
    <property type="match status" value="1"/>
</dbReference>
<dbReference type="InterPro" id="IPR036388">
    <property type="entry name" value="WH-like_DNA-bd_sf"/>
</dbReference>
<keyword evidence="2" id="KW-0238">DNA-binding</keyword>
<dbReference type="PROSITE" id="PS50949">
    <property type="entry name" value="HTH_GNTR"/>
    <property type="match status" value="1"/>
</dbReference>
<dbReference type="InterPro" id="IPR000524">
    <property type="entry name" value="Tscrpt_reg_HTH_GntR"/>
</dbReference>
<reference evidence="5" key="1">
    <citation type="journal article" date="2020" name="Microorganisms">
        <title>Reliable Identification of Environmental Pseudomonas Isolates Using the rpoD Gene.</title>
        <authorList>
            <consortium name="The Broad Institute Genome Sequencing Platform"/>
            <person name="Girard L."/>
            <person name="Lood C."/>
            <person name="Rokni-Zadeh H."/>
            <person name="van Noort V."/>
            <person name="Lavigne R."/>
            <person name="De Mot R."/>
        </authorList>
    </citation>
    <scope>NUCLEOTIDE SEQUENCE</scope>
    <source>
        <strain evidence="5">BW13M1</strain>
    </source>
</reference>
<dbReference type="SUPFAM" id="SSF48008">
    <property type="entry name" value="GntR ligand-binding domain-like"/>
    <property type="match status" value="1"/>
</dbReference>
<evidence type="ECO:0000259" key="4">
    <source>
        <dbReference type="PROSITE" id="PS50949"/>
    </source>
</evidence>
<evidence type="ECO:0000256" key="2">
    <source>
        <dbReference type="ARBA" id="ARBA00023125"/>
    </source>
</evidence>
<keyword evidence="1" id="KW-0805">Transcription regulation</keyword>
<dbReference type="SUPFAM" id="SSF46785">
    <property type="entry name" value="Winged helix' DNA-binding domain"/>
    <property type="match status" value="1"/>
</dbReference>
<dbReference type="GO" id="GO:0003700">
    <property type="term" value="F:DNA-binding transcription factor activity"/>
    <property type="evidence" value="ECO:0007669"/>
    <property type="project" value="InterPro"/>
</dbReference>
<evidence type="ECO:0000313" key="5">
    <source>
        <dbReference type="EMBL" id="MBC3446563.1"/>
    </source>
</evidence>
<name>A0A923G990_9PSED</name>
<dbReference type="GO" id="GO:0003677">
    <property type="term" value="F:DNA binding"/>
    <property type="evidence" value="ECO:0007669"/>
    <property type="project" value="UniProtKB-KW"/>
</dbReference>
<dbReference type="InterPro" id="IPR008920">
    <property type="entry name" value="TF_FadR/GntR_C"/>
</dbReference>
<dbReference type="InterPro" id="IPR011711">
    <property type="entry name" value="GntR_C"/>
</dbReference>
<dbReference type="PANTHER" id="PTHR43537">
    <property type="entry name" value="TRANSCRIPTIONAL REGULATOR, GNTR FAMILY"/>
    <property type="match status" value="1"/>
</dbReference>
<dbReference type="SMART" id="SM00345">
    <property type="entry name" value="HTH_GNTR"/>
    <property type="match status" value="1"/>
</dbReference>
<dbReference type="Gene3D" id="1.10.10.10">
    <property type="entry name" value="Winged helix-like DNA-binding domain superfamily/Winged helix DNA-binding domain"/>
    <property type="match status" value="1"/>
</dbReference>
<dbReference type="PANTHER" id="PTHR43537:SF53">
    <property type="entry name" value="HTH-TYPE TRANSCRIPTIONAL REPRESSOR NANR"/>
    <property type="match status" value="1"/>
</dbReference>
<reference evidence="5" key="2">
    <citation type="submission" date="2020-07" db="EMBL/GenBank/DDBJ databases">
        <authorList>
            <person name="Lood C."/>
            <person name="Girard L."/>
        </authorList>
    </citation>
    <scope>NUCLEOTIDE SEQUENCE</scope>
    <source>
        <strain evidence="5">BW13M1</strain>
    </source>
</reference>
<dbReference type="EMBL" id="JABWRJ010000014">
    <property type="protein sequence ID" value="MBC3446563.1"/>
    <property type="molecule type" value="Genomic_DNA"/>
</dbReference>
<proteinExistence type="predicted"/>